<evidence type="ECO:0000256" key="2">
    <source>
        <dbReference type="SAM" id="MobiDB-lite"/>
    </source>
</evidence>
<dbReference type="PANTHER" id="PTHR18964">
    <property type="entry name" value="ROK (REPRESSOR, ORF, KINASE) FAMILY"/>
    <property type="match status" value="1"/>
</dbReference>
<gene>
    <name evidence="3" type="ORF">ACFFTL_44265</name>
</gene>
<dbReference type="Proteomes" id="UP001589710">
    <property type="component" value="Unassembled WGS sequence"/>
</dbReference>
<dbReference type="SUPFAM" id="SSF53067">
    <property type="entry name" value="Actin-like ATPase domain"/>
    <property type="match status" value="1"/>
</dbReference>
<comment type="similarity">
    <text evidence="1">Belongs to the ROK (NagC/XylR) family.</text>
</comment>
<dbReference type="Gene3D" id="3.30.420.40">
    <property type="match status" value="2"/>
</dbReference>
<evidence type="ECO:0000256" key="1">
    <source>
        <dbReference type="ARBA" id="ARBA00006479"/>
    </source>
</evidence>
<evidence type="ECO:0000313" key="4">
    <source>
        <dbReference type="Proteomes" id="UP001589710"/>
    </source>
</evidence>
<keyword evidence="4" id="KW-1185">Reference proteome</keyword>
<dbReference type="InterPro" id="IPR000600">
    <property type="entry name" value="ROK"/>
</dbReference>
<feature type="region of interest" description="Disordered" evidence="2">
    <location>
        <begin position="321"/>
        <end position="352"/>
    </location>
</feature>
<proteinExistence type="inferred from homology"/>
<dbReference type="RefSeq" id="WP_345518679.1">
    <property type="nucleotide sequence ID" value="NZ_BAAAXD010000047.1"/>
</dbReference>
<sequence length="352" mass="36713">MLSTPVPVLEVGGTHVTAALVDLAVGELAGEPVREPLPAQGTAEEILGGIAATAARIDCPAAECWGVAVPGPFDYEAGVGLFRDVGKFDALYGVDVRAELLGRLRPTPTTLRFLNDADAFGIGESVAGAAADHARAVCITLGSGVGSAFLDQGQPVNNGPLVPPDGSVHLLSYGGRPLEHIVSRRGIRAAYARAALDPHVVPDVHTIADLARRGDRHAYAVLEQAFRVLGAALAPWLARFEATALVVGGSIAASWDLIEGPLRAGLYAGGTGKLVLRTAERAHDAPLLGAAWWVRTLTEAYDEGCGRAVETSATVGWKRERAQCPRPAVPDPPDPRPRPRCGMSPPVQASVP</sequence>
<dbReference type="Pfam" id="PF00480">
    <property type="entry name" value="ROK"/>
    <property type="match status" value="1"/>
</dbReference>
<name>A0ABV5RMI2_9ACTN</name>
<accession>A0ABV5RMI2</accession>
<dbReference type="PANTHER" id="PTHR18964:SF169">
    <property type="entry name" value="N-ACETYLMANNOSAMINE KINASE"/>
    <property type="match status" value="1"/>
</dbReference>
<dbReference type="InterPro" id="IPR043129">
    <property type="entry name" value="ATPase_NBD"/>
</dbReference>
<organism evidence="3 4">
    <name type="scientific">Streptomyces yanii</name>
    <dbReference type="NCBI Taxonomy" id="78510"/>
    <lineage>
        <taxon>Bacteria</taxon>
        <taxon>Bacillati</taxon>
        <taxon>Actinomycetota</taxon>
        <taxon>Actinomycetes</taxon>
        <taxon>Kitasatosporales</taxon>
        <taxon>Streptomycetaceae</taxon>
        <taxon>Streptomyces</taxon>
    </lineage>
</organism>
<reference evidence="3 4" key="1">
    <citation type="submission" date="2024-09" db="EMBL/GenBank/DDBJ databases">
        <authorList>
            <person name="Sun Q."/>
            <person name="Mori K."/>
        </authorList>
    </citation>
    <scope>NUCLEOTIDE SEQUENCE [LARGE SCALE GENOMIC DNA]</scope>
    <source>
        <strain evidence="3 4">JCM 3331</strain>
    </source>
</reference>
<evidence type="ECO:0000313" key="3">
    <source>
        <dbReference type="EMBL" id="MFB9579083.1"/>
    </source>
</evidence>
<protein>
    <submittedName>
        <fullName evidence="3">ROK family protein</fullName>
    </submittedName>
</protein>
<dbReference type="EMBL" id="JBHMCG010000208">
    <property type="protein sequence ID" value="MFB9579083.1"/>
    <property type="molecule type" value="Genomic_DNA"/>
</dbReference>
<comment type="caution">
    <text evidence="3">The sequence shown here is derived from an EMBL/GenBank/DDBJ whole genome shotgun (WGS) entry which is preliminary data.</text>
</comment>